<dbReference type="Proteomes" id="UP000515788">
    <property type="component" value="Chromosome 2"/>
</dbReference>
<dbReference type="PANTHER" id="PTHR21646:SF16">
    <property type="entry name" value="U4_U6.U5 TRI-SNRNP-ASSOCIATED PROTEIN 2"/>
    <property type="match status" value="1"/>
</dbReference>
<dbReference type="PROSITE" id="PS50235">
    <property type="entry name" value="USP_3"/>
    <property type="match status" value="1"/>
</dbReference>
<evidence type="ECO:0000256" key="1">
    <source>
        <dbReference type="ARBA" id="ARBA00022723"/>
    </source>
</evidence>
<dbReference type="Pfam" id="PF00443">
    <property type="entry name" value="UCH"/>
    <property type="match status" value="1"/>
</dbReference>
<name>A0A7G3ZE11_9SACH</name>
<dbReference type="GO" id="GO:0008270">
    <property type="term" value="F:zinc ion binding"/>
    <property type="evidence" value="ECO:0007669"/>
    <property type="project" value="UniProtKB-KW"/>
</dbReference>
<feature type="region of interest" description="Disordered" evidence="5">
    <location>
        <begin position="1"/>
        <end position="24"/>
    </location>
</feature>
<dbReference type="SUPFAM" id="SSF54001">
    <property type="entry name" value="Cysteine proteinases"/>
    <property type="match status" value="1"/>
</dbReference>
<dbReference type="OrthoDB" id="10263353at2759"/>
<evidence type="ECO:0000256" key="2">
    <source>
        <dbReference type="ARBA" id="ARBA00022771"/>
    </source>
</evidence>
<dbReference type="InterPro" id="IPR001394">
    <property type="entry name" value="Peptidase_C19_UCH"/>
</dbReference>
<dbReference type="AlphaFoldDB" id="A0A7G3ZE11"/>
<dbReference type="GeneID" id="59324866"/>
<reference evidence="8 9" key="1">
    <citation type="submission" date="2020-06" db="EMBL/GenBank/DDBJ databases">
        <title>The yeast mating-type switching endonuclease HO is a domesticated member of an unorthodox homing genetic element family.</title>
        <authorList>
            <person name="Coughlan A.Y."/>
            <person name="Lombardi L."/>
            <person name="Braun-Galleani S."/>
            <person name="Martos A.R."/>
            <person name="Galeote V."/>
            <person name="Bigey F."/>
            <person name="Dequin S."/>
            <person name="Byrne K.P."/>
            <person name="Wolfe K.H."/>
        </authorList>
    </citation>
    <scope>NUCLEOTIDE SEQUENCE [LARGE SCALE GENOMIC DNA]</scope>
    <source>
        <strain evidence="8 9">CBS764</strain>
    </source>
</reference>
<dbReference type="GO" id="GO:0004843">
    <property type="term" value="F:cysteine-type deubiquitinase activity"/>
    <property type="evidence" value="ECO:0007669"/>
    <property type="project" value="InterPro"/>
</dbReference>
<dbReference type="SUPFAM" id="SSF57850">
    <property type="entry name" value="RING/U-box"/>
    <property type="match status" value="1"/>
</dbReference>
<dbReference type="InterPro" id="IPR013083">
    <property type="entry name" value="Znf_RING/FYVE/PHD"/>
</dbReference>
<evidence type="ECO:0008006" key="10">
    <source>
        <dbReference type="Google" id="ProtNLM"/>
    </source>
</evidence>
<dbReference type="RefSeq" id="XP_037138422.1">
    <property type="nucleotide sequence ID" value="XM_037282527.1"/>
</dbReference>
<dbReference type="KEGG" id="tgb:HG536_0B06130"/>
<dbReference type="Gene3D" id="3.90.70.10">
    <property type="entry name" value="Cysteine proteinases"/>
    <property type="match status" value="1"/>
</dbReference>
<keyword evidence="9" id="KW-1185">Reference proteome</keyword>
<dbReference type="InterPro" id="IPR001607">
    <property type="entry name" value="Znf_UBP"/>
</dbReference>
<dbReference type="EMBL" id="CP059247">
    <property type="protein sequence ID" value="QLL31747.1"/>
    <property type="molecule type" value="Genomic_DNA"/>
</dbReference>
<dbReference type="PANTHER" id="PTHR21646">
    <property type="entry name" value="UBIQUITIN CARBOXYL-TERMINAL HYDROLASE"/>
    <property type="match status" value="1"/>
</dbReference>
<evidence type="ECO:0000256" key="3">
    <source>
        <dbReference type="ARBA" id="ARBA00022833"/>
    </source>
</evidence>
<dbReference type="PROSITE" id="PS50271">
    <property type="entry name" value="ZF_UBP"/>
    <property type="match status" value="1"/>
</dbReference>
<evidence type="ECO:0000256" key="5">
    <source>
        <dbReference type="SAM" id="MobiDB-lite"/>
    </source>
</evidence>
<dbReference type="Gene3D" id="3.30.40.10">
    <property type="entry name" value="Zinc/RING finger domain, C3HC4 (zinc finger)"/>
    <property type="match status" value="1"/>
</dbReference>
<keyword evidence="3" id="KW-0862">Zinc</keyword>
<dbReference type="InterPro" id="IPR050185">
    <property type="entry name" value="Ub_carboxyl-term_hydrolase"/>
</dbReference>
<evidence type="ECO:0000256" key="4">
    <source>
        <dbReference type="PROSITE-ProRule" id="PRU00502"/>
    </source>
</evidence>
<feature type="domain" description="UBP-type" evidence="7">
    <location>
        <begin position="35"/>
        <end position="132"/>
    </location>
</feature>
<feature type="domain" description="USP" evidence="6">
    <location>
        <begin position="155"/>
        <end position="463"/>
    </location>
</feature>
<evidence type="ECO:0000259" key="7">
    <source>
        <dbReference type="PROSITE" id="PS50271"/>
    </source>
</evidence>
<dbReference type="SMART" id="SM00290">
    <property type="entry name" value="ZnF_UBP"/>
    <property type="match status" value="1"/>
</dbReference>
<keyword evidence="1" id="KW-0479">Metal-binding</keyword>
<protein>
    <recommendedName>
        <fullName evidence="10">UBP-type domain-containing protein</fullName>
    </recommendedName>
</protein>
<evidence type="ECO:0000313" key="9">
    <source>
        <dbReference type="Proteomes" id="UP000515788"/>
    </source>
</evidence>
<evidence type="ECO:0000259" key="6">
    <source>
        <dbReference type="PROSITE" id="PS50235"/>
    </source>
</evidence>
<dbReference type="GO" id="GO:0016579">
    <property type="term" value="P:protein deubiquitination"/>
    <property type="evidence" value="ECO:0007669"/>
    <property type="project" value="InterPro"/>
</dbReference>
<evidence type="ECO:0000313" key="8">
    <source>
        <dbReference type="EMBL" id="QLL31747.1"/>
    </source>
</evidence>
<dbReference type="InterPro" id="IPR038765">
    <property type="entry name" value="Papain-like_cys_pep_sf"/>
</dbReference>
<keyword evidence="2 4" id="KW-0863">Zinc-finger</keyword>
<dbReference type="InterPro" id="IPR028889">
    <property type="entry name" value="USP"/>
</dbReference>
<organism evidence="8 9">
    <name type="scientific">Torulaspora globosa</name>
    <dbReference type="NCBI Taxonomy" id="48254"/>
    <lineage>
        <taxon>Eukaryota</taxon>
        <taxon>Fungi</taxon>
        <taxon>Dikarya</taxon>
        <taxon>Ascomycota</taxon>
        <taxon>Saccharomycotina</taxon>
        <taxon>Saccharomycetes</taxon>
        <taxon>Saccharomycetales</taxon>
        <taxon>Saccharomycetaceae</taxon>
        <taxon>Torulaspora</taxon>
    </lineage>
</organism>
<proteinExistence type="predicted"/>
<accession>A0A7G3ZE11</accession>
<dbReference type="Pfam" id="PF02148">
    <property type="entry name" value="zf-UBP"/>
    <property type="match status" value="1"/>
</dbReference>
<gene>
    <name evidence="8" type="ORF">HG536_0B06130</name>
</gene>
<sequence>MRHRASEELDMESSRRRRHSFEEDTNDKKVKFNAPSYAFLETIDKKKLDFDFEKTCSVTLSNLNVYCCLVCGKYLHGRRANTPAFLHSVNDGHHVYVNFNTLKFYLLPEGTEIQDNGTIQLLNSLRYGIRPTFTESEIAQFPKRCVDLNNNQYTNGFVGMNDKDRAINVVLLAIAHVTPIRDYLLLSDVDRESQFIRRLSVIVRKLWSVKLFKPHVSAEEFVSFALVNDNKAAHQMNDPRRCLLWLFDCMSKYSSTLKELTEAHCRGIVLITKTMIKTIYDQAQNVKEFVQEEDSAVDKSLPFWMLTLDLPPKPLFKTGLNVNDLPQVRLEELMSEFDGQTEKQMSHHILKYRLRKFPEYLILHFDRFDPKTQQPVKNRNQTIVEFPLTMEIESHRYELMANIIHTSVKPSTGAEKDEESRWMIQLYNDKADEWLELDGTNARKKEKELLFLNETYIQIWERKAS</sequence>